<comment type="caution">
    <text evidence="1">The sequence shown here is derived from an EMBL/GenBank/DDBJ whole genome shotgun (WGS) entry which is preliminary data.</text>
</comment>
<accession>A0ABU7W8U7</accession>
<keyword evidence="2" id="KW-1185">Reference proteome</keyword>
<dbReference type="Proteomes" id="UP001356704">
    <property type="component" value="Unassembled WGS sequence"/>
</dbReference>
<protein>
    <recommendedName>
        <fullName evidence="3">Lipoprotein</fullName>
    </recommendedName>
</protein>
<organism evidence="1 2">
    <name type="scientific">Winogradskyella poriferorum</name>
    <dbReference type="NCBI Taxonomy" id="307627"/>
    <lineage>
        <taxon>Bacteria</taxon>
        <taxon>Pseudomonadati</taxon>
        <taxon>Bacteroidota</taxon>
        <taxon>Flavobacteriia</taxon>
        <taxon>Flavobacteriales</taxon>
        <taxon>Flavobacteriaceae</taxon>
        <taxon>Winogradskyella</taxon>
    </lineage>
</organism>
<evidence type="ECO:0000313" key="1">
    <source>
        <dbReference type="EMBL" id="MEF3080383.1"/>
    </source>
</evidence>
<reference evidence="1 2" key="1">
    <citation type="submission" date="2024-02" db="EMBL/GenBank/DDBJ databases">
        <title>Winogradskyella poriferorum JCM 12885.</title>
        <authorList>
            <person name="Zhang D.-F."/>
            <person name="Fu Z.-Y."/>
        </authorList>
    </citation>
    <scope>NUCLEOTIDE SEQUENCE [LARGE SCALE GENOMIC DNA]</scope>
    <source>
        <strain evidence="1 2">JCM 12885</strain>
    </source>
</reference>
<sequence>MKLIKIIIILGAIFIGLSCSNPKKELATNLTQNNDITCTNNNCEGTYIGKEFINGSDVAHQFSNTMSAKVGDHLKALYKVEKYSKVDFSKIEMTTEGMGSGTVTYYLKIPFVRVAKKCDAYTSFDHVGGWNHTPALSQRKKQLKGALMNGQKLDISDLKITKEGLQEYWIQWKNKITQAECE</sequence>
<evidence type="ECO:0008006" key="3">
    <source>
        <dbReference type="Google" id="ProtNLM"/>
    </source>
</evidence>
<name>A0ABU7W8U7_9FLAO</name>
<dbReference type="RefSeq" id="WP_331811085.1">
    <property type="nucleotide sequence ID" value="NZ_JAZHOU010000007.1"/>
</dbReference>
<gene>
    <name evidence="1" type="ORF">V1468_15315</name>
</gene>
<evidence type="ECO:0000313" key="2">
    <source>
        <dbReference type="Proteomes" id="UP001356704"/>
    </source>
</evidence>
<proteinExistence type="predicted"/>
<dbReference type="EMBL" id="JAZHOU010000007">
    <property type="protein sequence ID" value="MEF3080383.1"/>
    <property type="molecule type" value="Genomic_DNA"/>
</dbReference>
<dbReference type="PROSITE" id="PS51257">
    <property type="entry name" value="PROKAR_LIPOPROTEIN"/>
    <property type="match status" value="1"/>
</dbReference>